<organism evidence="2 3">
    <name type="scientific">Dentipellis fragilis</name>
    <dbReference type="NCBI Taxonomy" id="205917"/>
    <lineage>
        <taxon>Eukaryota</taxon>
        <taxon>Fungi</taxon>
        <taxon>Dikarya</taxon>
        <taxon>Basidiomycota</taxon>
        <taxon>Agaricomycotina</taxon>
        <taxon>Agaricomycetes</taxon>
        <taxon>Russulales</taxon>
        <taxon>Hericiaceae</taxon>
        <taxon>Dentipellis</taxon>
    </lineage>
</organism>
<protein>
    <submittedName>
        <fullName evidence="2">Uncharacterized protein</fullName>
    </submittedName>
</protein>
<gene>
    <name evidence="2" type="ORF">EVG20_g9369</name>
</gene>
<evidence type="ECO:0000313" key="3">
    <source>
        <dbReference type="Proteomes" id="UP000298327"/>
    </source>
</evidence>
<proteinExistence type="predicted"/>
<name>A0A4Y9XYH3_9AGAM</name>
<feature type="region of interest" description="Disordered" evidence="1">
    <location>
        <begin position="101"/>
        <end position="130"/>
    </location>
</feature>
<comment type="caution">
    <text evidence="2">The sequence shown here is derived from an EMBL/GenBank/DDBJ whole genome shotgun (WGS) entry which is preliminary data.</text>
</comment>
<dbReference type="EMBL" id="SEOQ01000931">
    <property type="protein sequence ID" value="TFY55304.1"/>
    <property type="molecule type" value="Genomic_DNA"/>
</dbReference>
<keyword evidence="3" id="KW-1185">Reference proteome</keyword>
<feature type="region of interest" description="Disordered" evidence="1">
    <location>
        <begin position="1"/>
        <end position="85"/>
    </location>
</feature>
<evidence type="ECO:0000256" key="1">
    <source>
        <dbReference type="SAM" id="MobiDB-lite"/>
    </source>
</evidence>
<feature type="compositionally biased region" description="Low complexity" evidence="1">
    <location>
        <begin position="24"/>
        <end position="44"/>
    </location>
</feature>
<evidence type="ECO:0000313" key="2">
    <source>
        <dbReference type="EMBL" id="TFY55304.1"/>
    </source>
</evidence>
<reference evidence="2 3" key="1">
    <citation type="submission" date="2019-02" db="EMBL/GenBank/DDBJ databases">
        <title>Genome sequencing of the rare red list fungi Dentipellis fragilis.</title>
        <authorList>
            <person name="Buettner E."/>
            <person name="Kellner H."/>
        </authorList>
    </citation>
    <scope>NUCLEOTIDE SEQUENCE [LARGE SCALE GENOMIC DNA]</scope>
    <source>
        <strain evidence="2 3">DSM 105465</strain>
    </source>
</reference>
<dbReference type="AlphaFoldDB" id="A0A4Y9XYH3"/>
<feature type="region of interest" description="Disordered" evidence="1">
    <location>
        <begin position="147"/>
        <end position="234"/>
    </location>
</feature>
<accession>A0A4Y9XYH3</accession>
<sequence>MANTTPAFLPKPIIQRSCSVNLEPTASSGSSSPTSSVGPSASAPQSEVHATKSSNSLRNDGSPSPSIVFAPLPITEPRRRKSNVQLGVAARSRMLAQRRALREEALRQQQPTWTDLDEKAVNGQDREDDMEDPLALFGRYLAGKSKGLWRKVSQKGGTEDIERANSRPRSPPPKPHGANHPPKESLSSDTDPEESEGRVWEEEISMELQIRLTQRDPNVEPEAAGQDKRTRKEG</sequence>
<dbReference type="OrthoDB" id="3265817at2759"/>
<dbReference type="Proteomes" id="UP000298327">
    <property type="component" value="Unassembled WGS sequence"/>
</dbReference>
<feature type="compositionally biased region" description="Polar residues" evidence="1">
    <location>
        <begin position="51"/>
        <end position="65"/>
    </location>
</feature>
<feature type="compositionally biased region" description="Basic and acidic residues" evidence="1">
    <location>
        <begin position="225"/>
        <end position="234"/>
    </location>
</feature>